<dbReference type="Pfam" id="PF01833">
    <property type="entry name" value="TIG"/>
    <property type="match status" value="6"/>
</dbReference>
<feature type="domain" description="IPT/TIG" evidence="4">
    <location>
        <begin position="873"/>
        <end position="957"/>
    </location>
</feature>
<feature type="domain" description="IPT/TIG" evidence="4">
    <location>
        <begin position="535"/>
        <end position="619"/>
    </location>
</feature>
<evidence type="ECO:0000256" key="2">
    <source>
        <dbReference type="PROSITE-ProRule" id="PRU00504"/>
    </source>
</evidence>
<dbReference type="Proteomes" id="UP000000343">
    <property type="component" value="Chromosome"/>
</dbReference>
<dbReference type="Gene3D" id="2.60.40.10">
    <property type="entry name" value="Immunoglobulins"/>
    <property type="match status" value="9"/>
</dbReference>
<dbReference type="NCBIfam" id="NF012200">
    <property type="entry name" value="choice_anch_D"/>
    <property type="match status" value="2"/>
</dbReference>
<name>E8X2J1_GRATM</name>
<evidence type="ECO:0000313" key="5">
    <source>
        <dbReference type="EMBL" id="ADW69215.1"/>
    </source>
</evidence>
<feature type="domain" description="IPT/TIG" evidence="4">
    <location>
        <begin position="705"/>
        <end position="788"/>
    </location>
</feature>
<feature type="repeat" description="NHL" evidence="2">
    <location>
        <begin position="243"/>
        <end position="276"/>
    </location>
</feature>
<feature type="domain" description="IPT/TIG" evidence="4">
    <location>
        <begin position="789"/>
        <end position="872"/>
    </location>
</feature>
<dbReference type="Pfam" id="PF01436">
    <property type="entry name" value="NHL"/>
    <property type="match status" value="6"/>
</dbReference>
<feature type="signal peptide" evidence="3">
    <location>
        <begin position="1"/>
        <end position="36"/>
    </location>
</feature>
<dbReference type="Gene3D" id="2.120.10.30">
    <property type="entry name" value="TolB, C-terminal domain"/>
    <property type="match status" value="1"/>
</dbReference>
<accession>E8X2J1</accession>
<dbReference type="SMART" id="SM00429">
    <property type="entry name" value="IPT"/>
    <property type="match status" value="6"/>
</dbReference>
<feature type="repeat" description="NHL" evidence="2">
    <location>
        <begin position="1277"/>
        <end position="1315"/>
    </location>
</feature>
<dbReference type="eggNOG" id="COG4257">
    <property type="taxonomic scope" value="Bacteria"/>
</dbReference>
<keyword evidence="5" id="KW-0675">Receptor</keyword>
<evidence type="ECO:0000256" key="1">
    <source>
        <dbReference type="ARBA" id="ARBA00022737"/>
    </source>
</evidence>
<dbReference type="PaxDb" id="1198114-AciX9_2171"/>
<dbReference type="GO" id="GO:0008270">
    <property type="term" value="F:zinc ion binding"/>
    <property type="evidence" value="ECO:0007669"/>
    <property type="project" value="UniProtKB-KW"/>
</dbReference>
<dbReference type="InterPro" id="IPR014756">
    <property type="entry name" value="Ig_E-set"/>
</dbReference>
<keyword evidence="3" id="KW-0732">Signal</keyword>
<dbReference type="Gene3D" id="2.40.10.500">
    <property type="match status" value="6"/>
</dbReference>
<dbReference type="InterPro" id="IPR013783">
    <property type="entry name" value="Ig-like_fold"/>
</dbReference>
<proteinExistence type="predicted"/>
<reference evidence="6" key="1">
    <citation type="submission" date="2011-01" db="EMBL/GenBank/DDBJ databases">
        <title>Complete sequence of chromosome of Acidobacterium sp. MP5ACTX9.</title>
        <authorList>
            <consortium name="US DOE Joint Genome Institute"/>
            <person name="Lucas S."/>
            <person name="Copeland A."/>
            <person name="Lapidus A."/>
            <person name="Cheng J.-F."/>
            <person name="Goodwin L."/>
            <person name="Pitluck S."/>
            <person name="Teshima H."/>
            <person name="Detter J.C."/>
            <person name="Han C."/>
            <person name="Tapia R."/>
            <person name="Land M."/>
            <person name="Hauser L."/>
            <person name="Kyrpides N."/>
            <person name="Ivanova N."/>
            <person name="Ovchinnikova G."/>
            <person name="Pagani I."/>
            <person name="Rawat S.R."/>
            <person name="Mannisto M."/>
            <person name="Haggblom M.M."/>
            <person name="Woyke T."/>
        </authorList>
    </citation>
    <scope>NUCLEOTIDE SEQUENCE [LARGE SCALE GENOMIC DNA]</scope>
    <source>
        <strain evidence="6">MP5ACTX9</strain>
    </source>
</reference>
<sequence length="1852" mass="179986">MIHCIASLSGSVLHRIKLSVVWGLATLLLLAGGAQAANAQLSVAVGTTSATQTATVSVTSPAMTASTTASAISVVTQGAAGLDFNFASGGTCAVSTTYQANFECTIKYTFKPQYSGLRFGAVELKSTAGVVMGTALISGVGTGPQPIFPQATVNTLPGTYSQPRSIALDGAGNAYIANFGNANVLKVPVGCTTSACVTTLETFSGPASVAVDGAGNVYVADFNLNEVLKILANCTSECVSTLGGGFNEPIGIAVDGSGNVFVADFANNQVKVIAPGCTSASCVEPLGNGFSNPQDIAVDASGTVYIADYGNSLVKSMPANCNSFVGCTITTLGGGFSSPSGVAVDGNGNVYVGDSGNNAVEVMTPGCTPANASTCVTTLNGTLSGPIGVTLDGGGNVYVADNGNNAIRELPRATAAPLNFGSVNDGGTSAQQTVTLTNYGNLPLTFPVPSTGVNPSFSSGFAVGSVGAGACPNVSAGGSAGTLAANASCALNITFAPLAPDNGAVTGSATLTDNSAGVPGPTQTIALSGTATDVAPVITSISPTDGLPAGGTTVTVNGTILNTITSVNFGGTVTTNFHIVSESQLTVVSPAEAVGVVDIQVQNPDKLSAKTTADQFTYSNTLLNAITFPALANAALGTTPPTPAATATSGQPVTYSSSTPTVCTIAGSAITDLKVGTCTIAASQSAAGHYAAAATVSQSFQVIAAPTVTGVSPSSGPLVGTTVTITGTDFGSGATVSFGGTAGNGVTVISATSLTVSAPAHAAGTVHVTVTVSGATSVTSANDQFTYAPPTVTGVSPSSGITGGGETVNITGTNFGADSQVIFGGVAATSTYKNSGLIVATSPGGFVGTVDVTVTSGGVTSVTNSADHYTFLVPTVTGVSPSSGLPSGGTVVTITGTGFSGDVLPYFGNNVSTEFFINGPTSITATTPAGASGTVDVTIQANGGTSATSAADHFTYGTLPTVTGVSPLFGPPAGGTSVTITGTGFASGATVSFGGKAATGVVVNSSTSITAVAPSGSGSVDVTVTGAAGTSQANTSDEFGYFILVNVGSTSATQTATVTMTTAGTLGAIDVLTTGQPNLDYAFVTGGTCATGTAYAANATCTVKYSLKPRAPGIRNGAVQLIASGGTSVLGTTVITGLATGPAVMYPTNQSLAILGSGFNQPYSMAVDAAGNVYVADFKNNAVKEILAADGSVLTLGSGFASPTGVAVDGAGNVYVADFGHGALKEMRAVGGSVPTSNPQIATLGPGKFIAPLGVTVDGAGNVYLTDAQAGTVWEIVASTGSVNALGTTFSNPHGIAVDAFGNVFVADFGNNAVKEIVGASGAIVTVGPAFTTPNWVAIDAAGDVYVADAATGTVSEMVAVNGSIPSSSPTVLTLGPGFTSPTGLALDEAGNVYIADNGPNTVYKLATATPPSFTFAATSVGSTSAAQSFSLQNFGNEDLVLSVPGSGKNPAITSGFTLNAASNCPLVSAGGSTVALAEGGFCTESISFKPVTAGSDIGSLTFTDNALNVTSATQAISLIGSGGTPTVTAVSPASGPATGGTAVTITGTNFVTGATVSFGTTAATNVTVISATQITALSPAGSVGVADVTVTSGGGTSATVTADRFTYTAIASTITFPALANTVIGATPPVLKATSNAPTPITYSSTTPLVCTVALGVVTDLAGGTCSITASQVASGIYAAATPVSQSYTVTVPLLFIAGSGSVGSLAGNGNITSSATSGGGIGAAVDSTGFVWSIDASGTGISRFTSLGAKASDFTSVGLVGASALAIDGNSQVWVANSNGTVTVLSSVGTAVSTTQGSTTAAPTGIAIDISGNVWITNNAANSVDEVIGGAVPTSPLSTSVTKNTTGARP</sequence>
<evidence type="ECO:0000313" key="6">
    <source>
        <dbReference type="Proteomes" id="UP000000343"/>
    </source>
</evidence>
<evidence type="ECO:0000259" key="4">
    <source>
        <dbReference type="SMART" id="SM00429"/>
    </source>
</evidence>
<feature type="domain" description="IPT/TIG" evidence="4">
    <location>
        <begin position="1525"/>
        <end position="1609"/>
    </location>
</feature>
<dbReference type="PROSITE" id="PS51125">
    <property type="entry name" value="NHL"/>
    <property type="match status" value="3"/>
</dbReference>
<dbReference type="EMBL" id="CP002480">
    <property type="protein sequence ID" value="ADW69215.1"/>
    <property type="molecule type" value="Genomic_DNA"/>
</dbReference>
<dbReference type="SUPFAM" id="SSF63825">
    <property type="entry name" value="YWTD domain"/>
    <property type="match status" value="1"/>
</dbReference>
<feature type="domain" description="IPT/TIG" evidence="4">
    <location>
        <begin position="959"/>
        <end position="1042"/>
    </location>
</feature>
<dbReference type="InterPro" id="IPR050952">
    <property type="entry name" value="TRIM-NHL_E3_ligases"/>
</dbReference>
<dbReference type="STRING" id="1198114.AciX9_2171"/>
<evidence type="ECO:0000256" key="3">
    <source>
        <dbReference type="SAM" id="SignalP"/>
    </source>
</evidence>
<protein>
    <submittedName>
        <fullName evidence="5">Cell surface receptor IPT/TIG domain protein</fullName>
    </submittedName>
</protein>
<dbReference type="HOGENOM" id="CLU_236847_0_0_0"/>
<feature type="chain" id="PRO_5003234112" evidence="3">
    <location>
        <begin position="37"/>
        <end position="1852"/>
    </location>
</feature>
<organism evidence="6">
    <name type="scientific">Granulicella tundricola (strain ATCC BAA-1859 / DSM 23138 / MP5ACTX9)</name>
    <dbReference type="NCBI Taxonomy" id="1198114"/>
    <lineage>
        <taxon>Bacteria</taxon>
        <taxon>Pseudomonadati</taxon>
        <taxon>Acidobacteriota</taxon>
        <taxon>Terriglobia</taxon>
        <taxon>Terriglobales</taxon>
        <taxon>Acidobacteriaceae</taxon>
        <taxon>Granulicella</taxon>
    </lineage>
</organism>
<dbReference type="CDD" id="cd00102">
    <property type="entry name" value="IPT"/>
    <property type="match status" value="3"/>
</dbReference>
<keyword evidence="1" id="KW-0677">Repeat</keyword>
<dbReference type="InterPro" id="IPR002909">
    <property type="entry name" value="IPT_dom"/>
</dbReference>
<keyword evidence="6" id="KW-1185">Reference proteome</keyword>
<dbReference type="KEGG" id="acm:AciX9_2171"/>
<dbReference type="InterPro" id="IPR011042">
    <property type="entry name" value="6-blade_b-propeller_TolB-like"/>
</dbReference>
<dbReference type="SUPFAM" id="SSF101898">
    <property type="entry name" value="NHL repeat"/>
    <property type="match status" value="2"/>
</dbReference>
<dbReference type="PANTHER" id="PTHR24104:SF25">
    <property type="entry name" value="PROTEIN LIN-41"/>
    <property type="match status" value="1"/>
</dbReference>
<dbReference type="PANTHER" id="PTHR24104">
    <property type="entry name" value="E3 UBIQUITIN-PROTEIN LIGASE NHLRC1-RELATED"/>
    <property type="match status" value="1"/>
</dbReference>
<feature type="repeat" description="NHL" evidence="2">
    <location>
        <begin position="326"/>
        <end position="366"/>
    </location>
</feature>
<dbReference type="eggNOG" id="COG3391">
    <property type="taxonomic scope" value="Bacteria"/>
</dbReference>
<dbReference type="InterPro" id="IPR001258">
    <property type="entry name" value="NHL_repeat"/>
</dbReference>
<dbReference type="CDD" id="cd05819">
    <property type="entry name" value="NHL"/>
    <property type="match status" value="2"/>
</dbReference>
<dbReference type="RefSeq" id="WP_013580531.1">
    <property type="nucleotide sequence ID" value="NC_015064.1"/>
</dbReference>
<dbReference type="SUPFAM" id="SSF81296">
    <property type="entry name" value="E set domains"/>
    <property type="match status" value="6"/>
</dbReference>
<gene>
    <name evidence="5" type="ordered locus">AciX9_2171</name>
</gene>
<dbReference type="CDD" id="cd00603">
    <property type="entry name" value="IPT_PCSR"/>
    <property type="match status" value="2"/>
</dbReference>